<dbReference type="SUPFAM" id="SSF53850">
    <property type="entry name" value="Periplasmic binding protein-like II"/>
    <property type="match status" value="1"/>
</dbReference>
<dbReference type="Proteomes" id="UP001332192">
    <property type="component" value="Chromosome"/>
</dbReference>
<dbReference type="InterPro" id="IPR006059">
    <property type="entry name" value="SBP"/>
</dbReference>
<dbReference type="PANTHER" id="PTHR30061">
    <property type="entry name" value="MALTOSE-BINDING PERIPLASMIC PROTEIN"/>
    <property type="match status" value="1"/>
</dbReference>
<gene>
    <name evidence="4" type="ORF">U7230_08620</name>
</gene>
<proteinExistence type="inferred from homology"/>
<dbReference type="Gene3D" id="3.40.190.10">
    <property type="entry name" value="Periplasmic binding protein-like II"/>
    <property type="match status" value="1"/>
</dbReference>
<sequence>MVLLAASVGLAEQITLKYWNWTALEIPGEEELIRSFETAHPNIKIELVTGPHFPLRERIISATRAGVGPDVFEFIPEWLVTFVNAGVIAPIDDLLASDKAVQDRFTAAAWEMGVWRGHAYGLPWRIGPSAMYVNKDMLDAAGLALPKVPWTWDDLERYASKLVNRTKGEYGYAFTGAKDSRGTSWEWFAFLFQNGGRMITGHEASFNTPAGVEALQFWVDLYRSKQLVPPGTPSLYEKDIVDLMGRGKVAMWHNGPWFIAQFANYPNAHIATVPLPQKVTTGSPAGGTLLGISPKSRYKEAAWEFVKYMTSDEVLGKWAQLGSFMPTTKALLARPEYTSGLLAAFTTQLNLPNTVMLGTNPEIDYLLDVLQAELQRALLGQSSAKDALDRAAKEWNATLAKYK</sequence>
<keyword evidence="2" id="KW-0813">Transport</keyword>
<evidence type="ECO:0000256" key="1">
    <source>
        <dbReference type="ARBA" id="ARBA00008520"/>
    </source>
</evidence>
<evidence type="ECO:0000256" key="2">
    <source>
        <dbReference type="ARBA" id="ARBA00022448"/>
    </source>
</evidence>
<evidence type="ECO:0000256" key="3">
    <source>
        <dbReference type="ARBA" id="ARBA00022729"/>
    </source>
</evidence>
<dbReference type="CDD" id="cd13585">
    <property type="entry name" value="PBP2_TMBP_like"/>
    <property type="match status" value="1"/>
</dbReference>
<dbReference type="Pfam" id="PF01547">
    <property type="entry name" value="SBP_bac_1"/>
    <property type="match status" value="1"/>
</dbReference>
<comment type="similarity">
    <text evidence="1">Belongs to the bacterial solute-binding protein 1 family.</text>
</comment>
<dbReference type="RefSeq" id="WP_324718214.1">
    <property type="nucleotide sequence ID" value="NZ_CP141615.1"/>
</dbReference>
<evidence type="ECO:0000313" key="5">
    <source>
        <dbReference type="Proteomes" id="UP001332192"/>
    </source>
</evidence>
<dbReference type="EMBL" id="CP141615">
    <property type="protein sequence ID" value="WRP18944.1"/>
    <property type="molecule type" value="Genomic_DNA"/>
</dbReference>
<keyword evidence="3" id="KW-0732">Signal</keyword>
<reference evidence="4 5" key="1">
    <citation type="journal article" date="2024" name="Front. Microbiol.">
        <title>Novel thermophilic genera Geochorda gen. nov. and Carboxydochorda gen. nov. from the deep terrestrial subsurface reveal the ecophysiological diversity in the class Limnochordia.</title>
        <authorList>
            <person name="Karnachuk O.V."/>
            <person name="Lukina A.P."/>
            <person name="Avakyan M.R."/>
            <person name="Kadnikov V.V."/>
            <person name="Begmatov S."/>
            <person name="Beletsky A.V."/>
            <person name="Vlasova K.G."/>
            <person name="Novikov A.A."/>
            <person name="Shcherbakova V.A."/>
            <person name="Mardanov A.V."/>
            <person name="Ravin N.V."/>
        </authorList>
    </citation>
    <scope>NUCLEOTIDE SEQUENCE [LARGE SCALE GENOMIC DNA]</scope>
    <source>
        <strain evidence="4 5">L945</strain>
    </source>
</reference>
<keyword evidence="5" id="KW-1185">Reference proteome</keyword>
<accession>A0ABZ1C211</accession>
<dbReference type="PANTHER" id="PTHR30061:SF50">
    <property type="entry name" value="MALTOSE_MALTODEXTRIN-BINDING PERIPLASMIC PROTEIN"/>
    <property type="match status" value="1"/>
</dbReference>
<evidence type="ECO:0000313" key="4">
    <source>
        <dbReference type="EMBL" id="WRP18944.1"/>
    </source>
</evidence>
<protein>
    <submittedName>
        <fullName evidence="4">Sugar ABC transporter substrate-binding protein</fullName>
    </submittedName>
</protein>
<name>A0ABZ1C211_9FIRM</name>
<organism evidence="4 5">
    <name type="scientific">Carboxydichorda subterranea</name>
    <dbReference type="NCBI Taxonomy" id="3109565"/>
    <lineage>
        <taxon>Bacteria</taxon>
        <taxon>Bacillati</taxon>
        <taxon>Bacillota</taxon>
        <taxon>Limnochordia</taxon>
        <taxon>Limnochordales</taxon>
        <taxon>Geochordaceae</taxon>
        <taxon>Carboxydichorda</taxon>
    </lineage>
</organism>